<dbReference type="PANTHER" id="PTHR20836">
    <property type="entry name" value="DIHYDRODIPICOLINATE REDUCTASE"/>
    <property type="match status" value="1"/>
</dbReference>
<dbReference type="Pfam" id="PF05173">
    <property type="entry name" value="DapB_C"/>
    <property type="match status" value="1"/>
</dbReference>
<dbReference type="Proteomes" id="UP000291562">
    <property type="component" value="Chromosome"/>
</dbReference>
<evidence type="ECO:0000256" key="1">
    <source>
        <dbReference type="ARBA" id="ARBA00006642"/>
    </source>
</evidence>
<comment type="subcellular location">
    <subcellularLocation>
        <location evidence="13">Cytoplasm</location>
    </subcellularLocation>
</comment>
<dbReference type="SUPFAM" id="SSF55347">
    <property type="entry name" value="Glyceraldehyde-3-phosphate dehydrogenase-like, C-terminal domain"/>
    <property type="match status" value="1"/>
</dbReference>
<comment type="caution">
    <text evidence="13">Lacks conserved residue(s) required for the propagation of feature annotation.</text>
</comment>
<dbReference type="KEGG" id="xbc:ELE36_09090"/>
<feature type="active site" description="Proton donor" evidence="13">
    <location>
        <position position="158"/>
    </location>
</feature>
<evidence type="ECO:0000256" key="6">
    <source>
        <dbReference type="ARBA" id="ARBA00023002"/>
    </source>
</evidence>
<dbReference type="Gene3D" id="3.30.360.10">
    <property type="entry name" value="Dihydrodipicolinate Reductase, domain 2"/>
    <property type="match status" value="1"/>
</dbReference>
<organism evidence="16 17">
    <name type="scientific">Pseudolysobacter antarcticus</name>
    <dbReference type="NCBI Taxonomy" id="2511995"/>
    <lineage>
        <taxon>Bacteria</taxon>
        <taxon>Pseudomonadati</taxon>
        <taxon>Pseudomonadota</taxon>
        <taxon>Gammaproteobacteria</taxon>
        <taxon>Lysobacterales</taxon>
        <taxon>Rhodanobacteraceae</taxon>
        <taxon>Pseudolysobacter</taxon>
    </lineage>
</organism>
<keyword evidence="4 13" id="KW-0521">NADP</keyword>
<gene>
    <name evidence="13" type="primary">dapB</name>
    <name evidence="16" type="ORF">ELE36_09090</name>
</gene>
<dbReference type="GO" id="GO:0016726">
    <property type="term" value="F:oxidoreductase activity, acting on CH or CH2 groups, NAD or NADP as acceptor"/>
    <property type="evidence" value="ECO:0007669"/>
    <property type="project" value="UniProtKB-UniRule"/>
</dbReference>
<evidence type="ECO:0000259" key="15">
    <source>
        <dbReference type="Pfam" id="PF05173"/>
    </source>
</evidence>
<dbReference type="InterPro" id="IPR022663">
    <property type="entry name" value="DapB_C"/>
</dbReference>
<evidence type="ECO:0000256" key="13">
    <source>
        <dbReference type="HAMAP-Rule" id="MF_00102"/>
    </source>
</evidence>
<evidence type="ECO:0000313" key="16">
    <source>
        <dbReference type="EMBL" id="QBB70503.1"/>
    </source>
</evidence>
<evidence type="ECO:0000256" key="7">
    <source>
        <dbReference type="ARBA" id="ARBA00023027"/>
    </source>
</evidence>
<evidence type="ECO:0000256" key="2">
    <source>
        <dbReference type="ARBA" id="ARBA00022490"/>
    </source>
</evidence>
<dbReference type="GO" id="GO:0005829">
    <property type="term" value="C:cytosol"/>
    <property type="evidence" value="ECO:0007669"/>
    <property type="project" value="TreeGrafter"/>
</dbReference>
<keyword evidence="17" id="KW-1185">Reference proteome</keyword>
<dbReference type="InterPro" id="IPR000846">
    <property type="entry name" value="DapB_N"/>
</dbReference>
<dbReference type="OrthoDB" id="9790352at2"/>
<feature type="binding site" evidence="13">
    <location>
        <begin position="122"/>
        <end position="125"/>
    </location>
    <ligand>
        <name>NAD(+)</name>
        <dbReference type="ChEBI" id="CHEBI:57540"/>
    </ligand>
</feature>
<dbReference type="EC" id="1.17.1.8" evidence="10 13"/>
<keyword evidence="6 13" id="KW-0560">Oxidoreductase</keyword>
<feature type="active site" description="Proton donor/acceptor" evidence="13">
    <location>
        <position position="154"/>
    </location>
</feature>
<protein>
    <recommendedName>
        <fullName evidence="10 13">4-hydroxy-tetrahydrodipicolinate reductase</fullName>
        <shortName evidence="13">HTPA reductase</shortName>
        <ecNumber evidence="10 13">1.17.1.8</ecNumber>
    </recommendedName>
</protein>
<accession>A0A411HJ26</accession>
<evidence type="ECO:0000256" key="11">
    <source>
        <dbReference type="ARBA" id="ARBA00049080"/>
    </source>
</evidence>
<dbReference type="CDD" id="cd02274">
    <property type="entry name" value="DHDPR_N"/>
    <property type="match status" value="1"/>
</dbReference>
<evidence type="ECO:0000256" key="9">
    <source>
        <dbReference type="ARBA" id="ARBA00037922"/>
    </source>
</evidence>
<evidence type="ECO:0000256" key="3">
    <source>
        <dbReference type="ARBA" id="ARBA00022605"/>
    </source>
</evidence>
<evidence type="ECO:0000256" key="10">
    <source>
        <dbReference type="ARBA" id="ARBA00038983"/>
    </source>
</evidence>
<proteinExistence type="inferred from homology"/>
<sequence length="267" mass="27720">MIDPIRVAVFGASGRMGAALMRATVATPRVQLVAALVRAGSVQADAVVSSLHGGAAESMCFSESLSAAADVLIDFSAASAFDQALAIALEHKIALVSGTTGLSETQYQTLHAAAREIPILWASNFSLGIAMLTRLARDAAKALADWDCEISEAHHRHKQDAPSGTALSIGDAIAKARASTLDDSAIYARTAKSGARKAGEIGFSVVRGGDIVGEHTVFLIGEGERIELTHRAQSRDIFAAGAVRAAAWLAGRTPGVYTIENVLGLSD</sequence>
<keyword evidence="7 13" id="KW-0520">NAD</keyword>
<evidence type="ECO:0000256" key="12">
    <source>
        <dbReference type="ARBA" id="ARBA00049396"/>
    </source>
</evidence>
<comment type="similarity">
    <text evidence="1 13">Belongs to the DapB family.</text>
</comment>
<dbReference type="GO" id="GO:0019877">
    <property type="term" value="P:diaminopimelate biosynthetic process"/>
    <property type="evidence" value="ECO:0007669"/>
    <property type="project" value="UniProtKB-UniRule"/>
</dbReference>
<keyword evidence="2 13" id="KW-0963">Cytoplasm</keyword>
<dbReference type="PROSITE" id="PS01298">
    <property type="entry name" value="DAPB"/>
    <property type="match status" value="1"/>
</dbReference>
<name>A0A411HJ26_9GAMM</name>
<dbReference type="InterPro" id="IPR022664">
    <property type="entry name" value="DapB_N_CS"/>
</dbReference>
<comment type="subunit">
    <text evidence="13">Homotetramer.</text>
</comment>
<comment type="function">
    <text evidence="13">Catalyzes the conversion of 4-hydroxy-tetrahydrodipicolinate (HTPA) to tetrahydrodipicolinate.</text>
</comment>
<reference evidence="16 17" key="1">
    <citation type="submission" date="2019-01" db="EMBL/GenBank/DDBJ databases">
        <title>Pseudolysobacter antarctica gen. nov., sp. nov., isolated from Fildes Peninsula, Antarctica.</title>
        <authorList>
            <person name="Wei Z."/>
            <person name="Peng F."/>
        </authorList>
    </citation>
    <scope>NUCLEOTIDE SEQUENCE [LARGE SCALE GENOMIC DNA]</scope>
    <source>
        <strain evidence="16 17">AQ6-296</strain>
    </source>
</reference>
<feature type="binding site" evidence="13">
    <location>
        <position position="155"/>
    </location>
    <ligand>
        <name>(S)-2,3,4,5-tetrahydrodipicolinate</name>
        <dbReference type="ChEBI" id="CHEBI:16845"/>
    </ligand>
</feature>
<dbReference type="UniPathway" id="UPA00034">
    <property type="reaction ID" value="UER00018"/>
</dbReference>
<dbReference type="Pfam" id="PF01113">
    <property type="entry name" value="DapB_N"/>
    <property type="match status" value="1"/>
</dbReference>
<dbReference type="EMBL" id="CP035704">
    <property type="protein sequence ID" value="QBB70503.1"/>
    <property type="molecule type" value="Genomic_DNA"/>
</dbReference>
<dbReference type="PIRSF" id="PIRSF000161">
    <property type="entry name" value="DHPR"/>
    <property type="match status" value="1"/>
</dbReference>
<feature type="domain" description="Dihydrodipicolinate reductase C-terminal" evidence="15">
    <location>
        <begin position="128"/>
        <end position="263"/>
    </location>
</feature>
<dbReference type="AlphaFoldDB" id="A0A411HJ26"/>
<feature type="domain" description="Dihydrodipicolinate reductase N-terminal" evidence="14">
    <location>
        <begin position="5"/>
        <end position="125"/>
    </location>
</feature>
<dbReference type="GO" id="GO:0009089">
    <property type="term" value="P:lysine biosynthetic process via diaminopimelate"/>
    <property type="evidence" value="ECO:0007669"/>
    <property type="project" value="UniProtKB-UniRule"/>
</dbReference>
<comment type="catalytic activity">
    <reaction evidence="11 13">
        <text>(S)-2,3,4,5-tetrahydrodipicolinate + NADP(+) + H2O = (2S,4S)-4-hydroxy-2,3,4,5-tetrahydrodipicolinate + NADPH + H(+)</text>
        <dbReference type="Rhea" id="RHEA:35331"/>
        <dbReference type="ChEBI" id="CHEBI:15377"/>
        <dbReference type="ChEBI" id="CHEBI:15378"/>
        <dbReference type="ChEBI" id="CHEBI:16845"/>
        <dbReference type="ChEBI" id="CHEBI:57783"/>
        <dbReference type="ChEBI" id="CHEBI:58349"/>
        <dbReference type="ChEBI" id="CHEBI:67139"/>
        <dbReference type="EC" id="1.17.1.8"/>
    </reaction>
</comment>
<dbReference type="InterPro" id="IPR036291">
    <property type="entry name" value="NAD(P)-bd_dom_sf"/>
</dbReference>
<dbReference type="RefSeq" id="WP_129832761.1">
    <property type="nucleotide sequence ID" value="NZ_CP035704.1"/>
</dbReference>
<feature type="binding site" evidence="13">
    <location>
        <begin position="11"/>
        <end position="16"/>
    </location>
    <ligand>
        <name>NAD(+)</name>
        <dbReference type="ChEBI" id="CHEBI:57540"/>
    </ligand>
</feature>
<feature type="binding site" evidence="13">
    <location>
        <begin position="164"/>
        <end position="165"/>
    </location>
    <ligand>
        <name>(S)-2,3,4,5-tetrahydrodipicolinate</name>
        <dbReference type="ChEBI" id="CHEBI:16845"/>
    </ligand>
</feature>
<dbReference type="HAMAP" id="MF_00102">
    <property type="entry name" value="DapB"/>
    <property type="match status" value="1"/>
</dbReference>
<dbReference type="Gene3D" id="3.40.50.720">
    <property type="entry name" value="NAD(P)-binding Rossmann-like Domain"/>
    <property type="match status" value="1"/>
</dbReference>
<evidence type="ECO:0000259" key="14">
    <source>
        <dbReference type="Pfam" id="PF01113"/>
    </source>
</evidence>
<dbReference type="PANTHER" id="PTHR20836:SF0">
    <property type="entry name" value="4-HYDROXY-TETRAHYDRODIPICOLINATE REDUCTASE 1, CHLOROPLASTIC-RELATED"/>
    <property type="match status" value="1"/>
</dbReference>
<dbReference type="GO" id="GO:0008839">
    <property type="term" value="F:4-hydroxy-tetrahydrodipicolinate reductase"/>
    <property type="evidence" value="ECO:0007669"/>
    <property type="project" value="UniProtKB-UniRule"/>
</dbReference>
<dbReference type="FunFam" id="3.30.360.10:FF:000004">
    <property type="entry name" value="4-hydroxy-tetrahydrodipicolinate reductase"/>
    <property type="match status" value="1"/>
</dbReference>
<evidence type="ECO:0000256" key="8">
    <source>
        <dbReference type="ARBA" id="ARBA00023154"/>
    </source>
</evidence>
<keyword evidence="8 13" id="KW-0457">Lysine biosynthesis</keyword>
<dbReference type="InterPro" id="IPR023940">
    <property type="entry name" value="DHDPR_bac"/>
</dbReference>
<dbReference type="NCBIfam" id="TIGR00036">
    <property type="entry name" value="dapB"/>
    <property type="match status" value="1"/>
</dbReference>
<evidence type="ECO:0000313" key="17">
    <source>
        <dbReference type="Proteomes" id="UP000291562"/>
    </source>
</evidence>
<evidence type="ECO:0000256" key="5">
    <source>
        <dbReference type="ARBA" id="ARBA00022915"/>
    </source>
</evidence>
<dbReference type="GO" id="GO:0051287">
    <property type="term" value="F:NAD binding"/>
    <property type="evidence" value="ECO:0007669"/>
    <property type="project" value="UniProtKB-UniRule"/>
</dbReference>
<feature type="binding site" evidence="13">
    <location>
        <begin position="98"/>
        <end position="100"/>
    </location>
    <ligand>
        <name>NAD(+)</name>
        <dbReference type="ChEBI" id="CHEBI:57540"/>
    </ligand>
</feature>
<comment type="caution">
    <text evidence="13">Was originally thought to be a dihydrodipicolinate reductase (DHDPR), catalyzing the conversion of dihydrodipicolinate to tetrahydrodipicolinate. However, it was shown in E.coli that the substrate of the enzymatic reaction is not dihydrodipicolinate (DHDP) but in fact (2S,4S)-4-hydroxy-2,3,4,5-tetrahydrodipicolinic acid (HTPA), the product released by the DapA-catalyzed reaction.</text>
</comment>
<evidence type="ECO:0000256" key="4">
    <source>
        <dbReference type="ARBA" id="ARBA00022857"/>
    </source>
</evidence>
<comment type="catalytic activity">
    <reaction evidence="12 13">
        <text>(S)-2,3,4,5-tetrahydrodipicolinate + NAD(+) + H2O = (2S,4S)-4-hydroxy-2,3,4,5-tetrahydrodipicolinate + NADH + H(+)</text>
        <dbReference type="Rhea" id="RHEA:35323"/>
        <dbReference type="ChEBI" id="CHEBI:15377"/>
        <dbReference type="ChEBI" id="CHEBI:15378"/>
        <dbReference type="ChEBI" id="CHEBI:16845"/>
        <dbReference type="ChEBI" id="CHEBI:57540"/>
        <dbReference type="ChEBI" id="CHEBI:57945"/>
        <dbReference type="ChEBI" id="CHEBI:67139"/>
        <dbReference type="EC" id="1.17.1.8"/>
    </reaction>
</comment>
<keyword evidence="3 13" id="KW-0028">Amino-acid biosynthesis</keyword>
<comment type="pathway">
    <text evidence="9 13">Amino-acid biosynthesis; L-lysine biosynthesis via DAP pathway; (S)-tetrahydrodipicolinate from L-aspartate: step 4/4.</text>
</comment>
<dbReference type="GO" id="GO:0050661">
    <property type="term" value="F:NADP binding"/>
    <property type="evidence" value="ECO:0007669"/>
    <property type="project" value="UniProtKB-UniRule"/>
</dbReference>
<keyword evidence="5 13" id="KW-0220">Diaminopimelate biosynthesis</keyword>
<dbReference type="SUPFAM" id="SSF51735">
    <property type="entry name" value="NAD(P)-binding Rossmann-fold domains"/>
    <property type="match status" value="1"/>
</dbReference>